<dbReference type="Proteomes" id="UP001476798">
    <property type="component" value="Unassembled WGS sequence"/>
</dbReference>
<protein>
    <submittedName>
        <fullName evidence="1">Uncharacterized protein</fullName>
    </submittedName>
</protein>
<evidence type="ECO:0000313" key="2">
    <source>
        <dbReference type="Proteomes" id="UP001476798"/>
    </source>
</evidence>
<feature type="non-terminal residue" evidence="1">
    <location>
        <position position="1"/>
    </location>
</feature>
<comment type="caution">
    <text evidence="1">The sequence shown here is derived from an EMBL/GenBank/DDBJ whole genome shotgun (WGS) entry which is preliminary data.</text>
</comment>
<keyword evidence="2" id="KW-1185">Reference proteome</keyword>
<proteinExistence type="predicted"/>
<sequence length="143" mass="16945">MVKNYFFPPAPESSESFSLDEPWRELRWLDKQRDLQYVQQYQPQKEGIRYLRVLLYGPVGPGKSSFINSASNVFQEQMTIPAFANATASNKSFTRVYETHKFSKGREAQRHFSLWSSMRSWVWKRGKTVEFMLTTSSWLWKVM</sequence>
<gene>
    <name evidence="1" type="ORF">GOODEAATRI_008749</name>
</gene>
<organism evidence="1 2">
    <name type="scientific">Goodea atripinnis</name>
    <dbReference type="NCBI Taxonomy" id="208336"/>
    <lineage>
        <taxon>Eukaryota</taxon>
        <taxon>Metazoa</taxon>
        <taxon>Chordata</taxon>
        <taxon>Craniata</taxon>
        <taxon>Vertebrata</taxon>
        <taxon>Euteleostomi</taxon>
        <taxon>Actinopterygii</taxon>
        <taxon>Neopterygii</taxon>
        <taxon>Teleostei</taxon>
        <taxon>Neoteleostei</taxon>
        <taxon>Acanthomorphata</taxon>
        <taxon>Ovalentaria</taxon>
        <taxon>Atherinomorphae</taxon>
        <taxon>Cyprinodontiformes</taxon>
        <taxon>Goodeidae</taxon>
        <taxon>Goodea</taxon>
    </lineage>
</organism>
<dbReference type="EMBL" id="JAHRIO010090432">
    <property type="protein sequence ID" value="MEQ2187842.1"/>
    <property type="molecule type" value="Genomic_DNA"/>
</dbReference>
<reference evidence="1 2" key="1">
    <citation type="submission" date="2021-06" db="EMBL/GenBank/DDBJ databases">
        <authorList>
            <person name="Palmer J.M."/>
        </authorList>
    </citation>
    <scope>NUCLEOTIDE SEQUENCE [LARGE SCALE GENOMIC DNA]</scope>
    <source>
        <strain evidence="1 2">GA_2019</strain>
        <tissue evidence="1">Muscle</tissue>
    </source>
</reference>
<evidence type="ECO:0000313" key="1">
    <source>
        <dbReference type="EMBL" id="MEQ2187842.1"/>
    </source>
</evidence>
<accession>A0ABV0PWZ4</accession>
<name>A0ABV0PWZ4_9TELE</name>